<evidence type="ECO:0000313" key="9">
    <source>
        <dbReference type="RefSeq" id="XP_021844186.2"/>
    </source>
</evidence>
<dbReference type="Gene3D" id="2.20.25.80">
    <property type="entry name" value="WRKY domain"/>
    <property type="match status" value="1"/>
</dbReference>
<dbReference type="GeneID" id="110784089"/>
<reference evidence="8" key="1">
    <citation type="journal article" date="2021" name="Nat. Commun.">
        <title>Genomic analyses provide insights into spinach domestication and the genetic basis of agronomic traits.</title>
        <authorList>
            <person name="Cai X."/>
            <person name="Sun X."/>
            <person name="Xu C."/>
            <person name="Sun H."/>
            <person name="Wang X."/>
            <person name="Ge C."/>
            <person name="Zhang Z."/>
            <person name="Wang Q."/>
            <person name="Fei Z."/>
            <person name="Jiao C."/>
            <person name="Wang Q."/>
        </authorList>
    </citation>
    <scope>NUCLEOTIDE SEQUENCE [LARGE SCALE GENOMIC DNA]</scope>
    <source>
        <strain evidence="8">cv. Varoflay</strain>
    </source>
</reference>
<evidence type="ECO:0000256" key="5">
    <source>
        <dbReference type="ARBA" id="ARBA00023242"/>
    </source>
</evidence>
<reference evidence="9" key="2">
    <citation type="submission" date="2025-08" db="UniProtKB">
        <authorList>
            <consortium name="RefSeq"/>
        </authorList>
    </citation>
    <scope>IDENTIFICATION</scope>
    <source>
        <tissue evidence="9">Leaf</tissue>
    </source>
</reference>
<dbReference type="PANTHER" id="PTHR32096:SF80">
    <property type="entry name" value="WRKY TRANSCRIPTION FACTOR 27-RELATED"/>
    <property type="match status" value="1"/>
</dbReference>
<organism evidence="8 9">
    <name type="scientific">Spinacia oleracea</name>
    <name type="common">Spinach</name>
    <dbReference type="NCBI Taxonomy" id="3562"/>
    <lineage>
        <taxon>Eukaryota</taxon>
        <taxon>Viridiplantae</taxon>
        <taxon>Streptophyta</taxon>
        <taxon>Embryophyta</taxon>
        <taxon>Tracheophyta</taxon>
        <taxon>Spermatophyta</taxon>
        <taxon>Magnoliopsida</taxon>
        <taxon>eudicotyledons</taxon>
        <taxon>Gunneridae</taxon>
        <taxon>Pentapetalae</taxon>
        <taxon>Caryophyllales</taxon>
        <taxon>Chenopodiaceae</taxon>
        <taxon>Chenopodioideae</taxon>
        <taxon>Anserineae</taxon>
        <taxon>Spinacia</taxon>
    </lineage>
</organism>
<keyword evidence="2" id="KW-0805">Transcription regulation</keyword>
<dbReference type="Proteomes" id="UP000813463">
    <property type="component" value="Chromosome 3"/>
</dbReference>
<dbReference type="GO" id="GO:0003700">
    <property type="term" value="F:DNA-binding transcription factor activity"/>
    <property type="evidence" value="ECO:0000318"/>
    <property type="project" value="GO_Central"/>
</dbReference>
<dbReference type="PROSITE" id="PS50811">
    <property type="entry name" value="WRKY"/>
    <property type="match status" value="1"/>
</dbReference>
<accession>A0A9R0I7Q7</accession>
<dbReference type="KEGG" id="soe:110784089"/>
<proteinExistence type="predicted"/>
<feature type="region of interest" description="Disordered" evidence="6">
    <location>
        <begin position="310"/>
        <end position="348"/>
    </location>
</feature>
<dbReference type="PANTHER" id="PTHR32096">
    <property type="entry name" value="WRKY TRANSCRIPTION FACTOR 30-RELATED-RELATED"/>
    <property type="match status" value="1"/>
</dbReference>
<evidence type="ECO:0000256" key="1">
    <source>
        <dbReference type="ARBA" id="ARBA00004123"/>
    </source>
</evidence>
<name>A0A9R0I7Q7_SPIOL</name>
<dbReference type="InterPro" id="IPR036576">
    <property type="entry name" value="WRKY_dom_sf"/>
</dbReference>
<evidence type="ECO:0000256" key="3">
    <source>
        <dbReference type="ARBA" id="ARBA00023125"/>
    </source>
</evidence>
<keyword evidence="3" id="KW-0238">DNA-binding</keyword>
<evidence type="ECO:0000259" key="7">
    <source>
        <dbReference type="PROSITE" id="PS50811"/>
    </source>
</evidence>
<feature type="domain" description="WRKY" evidence="7">
    <location>
        <begin position="191"/>
        <end position="251"/>
    </location>
</feature>
<dbReference type="GO" id="GO:0005634">
    <property type="term" value="C:nucleus"/>
    <property type="evidence" value="ECO:0000318"/>
    <property type="project" value="GO_Central"/>
</dbReference>
<sequence length="427" mass="46775">MGETTEINDCWSLLAVVKECARKAKLRADQSTLTATTTTTATTATTTTTAANHGCPGTSQSYSQNPFYNQFVPKNNSVGFMLPSAAGVAPAADGSVSEDELTNLYKPFLMTYHGPVISTTIKAEPVVEVSGINSSNNNLDLLIDQQNLHLRNFQISPKQSSSSTAVGCIYKKKKFEDRRVVKYTLEELSKNDKWAWRKYGQKPIKGSPYPRNYYRCSSIKGCKARKQVERSPIDPLIYIVTYTDHHHHPCPPTRNSSGPRVKITMPDPIPSPKIESPTSIVPVPKYGYGLSGNNGVKIEFEDLDGEKSFGSGSMDEDHDISMADSGTLTGMEQLNGGGKCPSPSSSGHSNSYYYNENHVGYYNKGCDPNVKMEVQLEENGLSGYDIGIREMYGSAPATLAEAHEAPSNMGRQNIWGNGVNKAQTFFF</sequence>
<evidence type="ECO:0000313" key="8">
    <source>
        <dbReference type="Proteomes" id="UP000813463"/>
    </source>
</evidence>
<evidence type="ECO:0000256" key="4">
    <source>
        <dbReference type="ARBA" id="ARBA00023163"/>
    </source>
</evidence>
<dbReference type="SMART" id="SM00774">
    <property type="entry name" value="WRKY"/>
    <property type="match status" value="1"/>
</dbReference>
<dbReference type="RefSeq" id="XP_021844186.2">
    <property type="nucleotide sequence ID" value="XM_021988494.2"/>
</dbReference>
<dbReference type="InterPro" id="IPR003657">
    <property type="entry name" value="WRKY_dom"/>
</dbReference>
<keyword evidence="8" id="KW-1185">Reference proteome</keyword>
<dbReference type="SUPFAM" id="SSF118290">
    <property type="entry name" value="WRKY DNA-binding domain"/>
    <property type="match status" value="1"/>
</dbReference>
<comment type="subcellular location">
    <subcellularLocation>
        <location evidence="1">Nucleus</location>
    </subcellularLocation>
</comment>
<dbReference type="AlphaFoldDB" id="A0A9R0I7Q7"/>
<protein>
    <submittedName>
        <fullName evidence="9">WRKY transcription factor 72B</fullName>
    </submittedName>
</protein>
<dbReference type="InterPro" id="IPR044810">
    <property type="entry name" value="WRKY_plant"/>
</dbReference>
<keyword evidence="4" id="KW-0804">Transcription</keyword>
<evidence type="ECO:0000256" key="6">
    <source>
        <dbReference type="SAM" id="MobiDB-lite"/>
    </source>
</evidence>
<evidence type="ECO:0000256" key="2">
    <source>
        <dbReference type="ARBA" id="ARBA00023015"/>
    </source>
</evidence>
<dbReference type="GO" id="GO:0000976">
    <property type="term" value="F:transcription cis-regulatory region binding"/>
    <property type="evidence" value="ECO:0000318"/>
    <property type="project" value="GO_Central"/>
</dbReference>
<dbReference type="Pfam" id="PF03106">
    <property type="entry name" value="WRKY"/>
    <property type="match status" value="1"/>
</dbReference>
<keyword evidence="5" id="KW-0539">Nucleus</keyword>
<gene>
    <name evidence="9" type="primary">LOC110784089</name>
</gene>